<feature type="transmembrane region" description="Helical" evidence="2">
    <location>
        <begin position="38"/>
        <end position="56"/>
    </location>
</feature>
<dbReference type="RefSeq" id="WP_019952524.1">
    <property type="nucleotide sequence ID" value="NZ_JBHLVX010000065.1"/>
</dbReference>
<gene>
    <name evidence="3" type="ORF">ACFFHW_17150</name>
</gene>
<keyword evidence="2" id="KW-0812">Transmembrane</keyword>
<evidence type="ECO:0000313" key="3">
    <source>
        <dbReference type="EMBL" id="MFC0269692.1"/>
    </source>
</evidence>
<keyword evidence="2" id="KW-0472">Membrane</keyword>
<evidence type="ECO:0000256" key="2">
    <source>
        <dbReference type="SAM" id="Phobius"/>
    </source>
</evidence>
<keyword evidence="2" id="KW-1133">Transmembrane helix</keyword>
<dbReference type="Proteomes" id="UP001589814">
    <property type="component" value="Unassembled WGS sequence"/>
</dbReference>
<sequence length="154" mass="16804">MLISDSMPLLWLIWFVLSLIVLVFGYFAISFIPRLPRWLITAMVAGCLWMPAHFTVPGPESELGYSGWAPALVVAAVGVLQRNSAQLFYAGSLMLAGAALCMLLVALWCYRRGGDNDNDNDKGASRGRRDADREAGTSARRRSGGGRQEPSLGR</sequence>
<evidence type="ECO:0000313" key="4">
    <source>
        <dbReference type="Proteomes" id="UP001589814"/>
    </source>
</evidence>
<dbReference type="EMBL" id="JBHLVX010000065">
    <property type="protein sequence ID" value="MFC0269692.1"/>
    <property type="molecule type" value="Genomic_DNA"/>
</dbReference>
<name>A0ABV6G7P3_9GAMM</name>
<protein>
    <submittedName>
        <fullName evidence="3">Uncharacterized protein</fullName>
    </submittedName>
</protein>
<proteinExistence type="predicted"/>
<feature type="compositionally biased region" description="Basic and acidic residues" evidence="1">
    <location>
        <begin position="117"/>
        <end position="135"/>
    </location>
</feature>
<accession>A0ABV6G7P3</accession>
<comment type="caution">
    <text evidence="3">The sequence shown here is derived from an EMBL/GenBank/DDBJ whole genome shotgun (WGS) entry which is preliminary data.</text>
</comment>
<keyword evidence="4" id="KW-1185">Reference proteome</keyword>
<feature type="transmembrane region" description="Helical" evidence="2">
    <location>
        <begin position="87"/>
        <end position="110"/>
    </location>
</feature>
<feature type="transmembrane region" description="Helical" evidence="2">
    <location>
        <begin position="9"/>
        <end position="32"/>
    </location>
</feature>
<feature type="region of interest" description="Disordered" evidence="1">
    <location>
        <begin position="117"/>
        <end position="154"/>
    </location>
</feature>
<evidence type="ECO:0000256" key="1">
    <source>
        <dbReference type="SAM" id="MobiDB-lite"/>
    </source>
</evidence>
<organism evidence="3 4">
    <name type="scientific">Kushneria aurantia</name>
    <dbReference type="NCBI Taxonomy" id="504092"/>
    <lineage>
        <taxon>Bacteria</taxon>
        <taxon>Pseudomonadati</taxon>
        <taxon>Pseudomonadota</taxon>
        <taxon>Gammaproteobacteria</taxon>
        <taxon>Oceanospirillales</taxon>
        <taxon>Halomonadaceae</taxon>
        <taxon>Kushneria</taxon>
    </lineage>
</organism>
<reference evidence="3 4" key="1">
    <citation type="submission" date="2024-09" db="EMBL/GenBank/DDBJ databases">
        <authorList>
            <person name="Sun Q."/>
            <person name="Mori K."/>
        </authorList>
    </citation>
    <scope>NUCLEOTIDE SEQUENCE [LARGE SCALE GENOMIC DNA]</scope>
    <source>
        <strain evidence="3 4">CCM 7415</strain>
    </source>
</reference>